<dbReference type="OrthoDB" id="1833255at2759"/>
<evidence type="ECO:0000313" key="2">
    <source>
        <dbReference type="EMBL" id="PWA62316.1"/>
    </source>
</evidence>
<reference evidence="2 3" key="1">
    <citation type="journal article" date="2018" name="Mol. Plant">
        <title>The genome of Artemisia annua provides insight into the evolution of Asteraceae family and artemisinin biosynthesis.</title>
        <authorList>
            <person name="Shen Q."/>
            <person name="Zhang L."/>
            <person name="Liao Z."/>
            <person name="Wang S."/>
            <person name="Yan T."/>
            <person name="Shi P."/>
            <person name="Liu M."/>
            <person name="Fu X."/>
            <person name="Pan Q."/>
            <person name="Wang Y."/>
            <person name="Lv Z."/>
            <person name="Lu X."/>
            <person name="Zhang F."/>
            <person name="Jiang W."/>
            <person name="Ma Y."/>
            <person name="Chen M."/>
            <person name="Hao X."/>
            <person name="Li L."/>
            <person name="Tang Y."/>
            <person name="Lv G."/>
            <person name="Zhou Y."/>
            <person name="Sun X."/>
            <person name="Brodelius P.E."/>
            <person name="Rose J.K.C."/>
            <person name="Tang K."/>
        </authorList>
    </citation>
    <scope>NUCLEOTIDE SEQUENCE [LARGE SCALE GENOMIC DNA]</scope>
    <source>
        <strain evidence="3">cv. Huhao1</strain>
        <tissue evidence="2">Leaf</tissue>
    </source>
</reference>
<dbReference type="Proteomes" id="UP000245207">
    <property type="component" value="Unassembled WGS sequence"/>
</dbReference>
<proteinExistence type="predicted"/>
<organism evidence="2 3">
    <name type="scientific">Artemisia annua</name>
    <name type="common">Sweet wormwood</name>
    <dbReference type="NCBI Taxonomy" id="35608"/>
    <lineage>
        <taxon>Eukaryota</taxon>
        <taxon>Viridiplantae</taxon>
        <taxon>Streptophyta</taxon>
        <taxon>Embryophyta</taxon>
        <taxon>Tracheophyta</taxon>
        <taxon>Spermatophyta</taxon>
        <taxon>Magnoliopsida</taxon>
        <taxon>eudicotyledons</taxon>
        <taxon>Gunneridae</taxon>
        <taxon>Pentapetalae</taxon>
        <taxon>asterids</taxon>
        <taxon>campanulids</taxon>
        <taxon>Asterales</taxon>
        <taxon>Asteraceae</taxon>
        <taxon>Asteroideae</taxon>
        <taxon>Anthemideae</taxon>
        <taxon>Artemisiinae</taxon>
        <taxon>Artemisia</taxon>
    </lineage>
</organism>
<dbReference type="PANTHER" id="PTHR45786:SF74">
    <property type="entry name" value="ATP-DEPENDENT DNA HELICASE"/>
    <property type="match status" value="1"/>
</dbReference>
<gene>
    <name evidence="2" type="ORF">CTI12_AA364810</name>
</gene>
<feature type="region of interest" description="Disordered" evidence="1">
    <location>
        <begin position="305"/>
        <end position="325"/>
    </location>
</feature>
<accession>A0A2U1MM73</accession>
<name>A0A2U1MM73_ARTAN</name>
<dbReference type="AlphaFoldDB" id="A0A2U1MM73"/>
<sequence length="325" mass="36400">MPHVADGGKNTKIFSIELPTRAVYHPILSQARIKFTCKHYLPVFLSIEHSFPYVPATSVTQGVSNLFNIGDVRSPLETCLLSPPNVCVQSDPNVVQATPVTQVAVVPVPLETCPLPPANVHTRAAPNFLQQAANQWAMLLHQWQLAARRHQINVSLHRDIAHGGHRQLVHLRPHIVAALITFLDANNALVQLFRTARDKLQQHDVPEFKVRLFSVGKASQYELPTADDIGAIVLDDTVETESDFDVILEAHSVSVAFLYGEHGYHTGLYYINVESISTRRGKRMSMKAFYAYQLHDRTMTDRKDAEAMVKNTEEPTPTDADIPYR</sequence>
<protein>
    <submittedName>
        <fullName evidence="2">Retrotransposon-like protein</fullName>
    </submittedName>
</protein>
<dbReference type="PANTHER" id="PTHR45786">
    <property type="entry name" value="DNA BINDING PROTEIN-LIKE"/>
    <property type="match status" value="1"/>
</dbReference>
<evidence type="ECO:0000313" key="3">
    <source>
        <dbReference type="Proteomes" id="UP000245207"/>
    </source>
</evidence>
<keyword evidence="3" id="KW-1185">Reference proteome</keyword>
<evidence type="ECO:0000256" key="1">
    <source>
        <dbReference type="SAM" id="MobiDB-lite"/>
    </source>
</evidence>
<comment type="caution">
    <text evidence="2">The sequence shown here is derived from an EMBL/GenBank/DDBJ whole genome shotgun (WGS) entry which is preliminary data.</text>
</comment>
<dbReference type="EMBL" id="PKPP01004892">
    <property type="protein sequence ID" value="PWA62316.1"/>
    <property type="molecule type" value="Genomic_DNA"/>
</dbReference>